<comment type="caution">
    <text evidence="2">The sequence shown here is derived from an EMBL/GenBank/DDBJ whole genome shotgun (WGS) entry which is preliminary data.</text>
</comment>
<dbReference type="AlphaFoldDB" id="A0A225W661"/>
<dbReference type="PANTHER" id="PTHR23022">
    <property type="entry name" value="TRANSPOSABLE ELEMENT-RELATED"/>
    <property type="match status" value="1"/>
</dbReference>
<gene>
    <name evidence="2" type="ORF">PHMEG_00014315</name>
</gene>
<dbReference type="Proteomes" id="UP000198211">
    <property type="component" value="Unassembled WGS sequence"/>
</dbReference>
<protein>
    <submittedName>
        <fullName evidence="2">Transposable element</fullName>
    </submittedName>
</protein>
<accession>A0A225W661</accession>
<dbReference type="Gene3D" id="3.30.420.10">
    <property type="entry name" value="Ribonuclease H-like superfamily/Ribonuclease H"/>
    <property type="match status" value="1"/>
</dbReference>
<dbReference type="EMBL" id="NBNE01001825">
    <property type="protein sequence ID" value="OWZ12507.1"/>
    <property type="molecule type" value="Genomic_DNA"/>
</dbReference>
<dbReference type="STRING" id="4795.A0A225W661"/>
<dbReference type="PANTHER" id="PTHR23022:SF129">
    <property type="entry name" value="TRANSPOSABLE ELEMENT TC3 TRANSPOSASE"/>
    <property type="match status" value="1"/>
</dbReference>
<evidence type="ECO:0000256" key="1">
    <source>
        <dbReference type="SAM" id="MobiDB-lite"/>
    </source>
</evidence>
<reference evidence="3" key="1">
    <citation type="submission" date="2017-03" db="EMBL/GenBank/DDBJ databases">
        <title>Phytopthora megakarya and P. palmivora, two closely related causual agents of cacao black pod achieved similar genome size and gene model numbers by different mechanisms.</title>
        <authorList>
            <person name="Ali S."/>
            <person name="Shao J."/>
            <person name="Larry D.J."/>
            <person name="Kronmiller B."/>
            <person name="Shen D."/>
            <person name="Strem M.D."/>
            <person name="Melnick R.L."/>
            <person name="Guiltinan M.J."/>
            <person name="Tyler B.M."/>
            <person name="Meinhardt L.W."/>
            <person name="Bailey B.A."/>
        </authorList>
    </citation>
    <scope>NUCLEOTIDE SEQUENCE [LARGE SCALE GENOMIC DNA]</scope>
    <source>
        <strain evidence="3">zdho120</strain>
    </source>
</reference>
<dbReference type="OrthoDB" id="119031at2759"/>
<feature type="region of interest" description="Disordered" evidence="1">
    <location>
        <begin position="23"/>
        <end position="46"/>
    </location>
</feature>
<proteinExistence type="predicted"/>
<dbReference type="InterPro" id="IPR052338">
    <property type="entry name" value="Transposase_5"/>
</dbReference>
<dbReference type="GO" id="GO:0003676">
    <property type="term" value="F:nucleic acid binding"/>
    <property type="evidence" value="ECO:0007669"/>
    <property type="project" value="InterPro"/>
</dbReference>
<evidence type="ECO:0000313" key="3">
    <source>
        <dbReference type="Proteomes" id="UP000198211"/>
    </source>
</evidence>
<sequence>MKGLHEAGMGVRNIARRLERSPNGVSYALRAPEKTKKKGGRPRSLTDRQVREVVRAAATGDYSAAELKATYGLSCSVQHMLARLEFAQRLSTAAQKEVTRQNGGGSLMVWGAFGTKGKSELVVLEGARTLATTSTLCRSICSRLLTSTTEIGVQLLDWPARSPDLNPIENVWAILARKLCGHGMQYNSVPELTAAVMKAWNSAKMNELQDLLDTMPARCFEVARKNGEKTHY</sequence>
<organism evidence="2 3">
    <name type="scientific">Phytophthora megakarya</name>
    <dbReference type="NCBI Taxonomy" id="4795"/>
    <lineage>
        <taxon>Eukaryota</taxon>
        <taxon>Sar</taxon>
        <taxon>Stramenopiles</taxon>
        <taxon>Oomycota</taxon>
        <taxon>Peronosporomycetes</taxon>
        <taxon>Peronosporales</taxon>
        <taxon>Peronosporaceae</taxon>
        <taxon>Phytophthora</taxon>
    </lineage>
</organism>
<keyword evidence="3" id="KW-1185">Reference proteome</keyword>
<name>A0A225W661_9STRA</name>
<evidence type="ECO:0000313" key="2">
    <source>
        <dbReference type="EMBL" id="OWZ12507.1"/>
    </source>
</evidence>
<dbReference type="InterPro" id="IPR036397">
    <property type="entry name" value="RNaseH_sf"/>
</dbReference>